<dbReference type="Pfam" id="PF01594">
    <property type="entry name" value="AI-2E_transport"/>
    <property type="match status" value="1"/>
</dbReference>
<keyword evidence="6 9" id="KW-1133">Transmembrane helix</keyword>
<feature type="transmembrane region" description="Helical" evidence="9">
    <location>
        <begin position="321"/>
        <end position="338"/>
    </location>
</feature>
<sequence>MQRRGYARDDELRFLPRRPFGAWEAGEKEGDFVSDEEGYQPIGDTEKDQALVARRYEMMTEVLRAGSLMLAALLAFGAMLVYLRFLMVPLVFSRFLVYAFQPLVKYLSGRRPFSCLGSTVRLALPRWASVLIILSLIIATLLLLCLVLGFTINDLISNSEYYLLRIDRLSNSLVAFAETLGYNKEDIKKMLPEFQVSAYVLALLEFITNRFPEMILVLLIVVYMLLDLEDQEEQLLAHHKRSLAAKRAHRIDKHIRTYVIIHSLISLAAAVCTTFILLVFEVDLALFFGLVTFVLGYIPNIGPAISIFLPLPMVVLDPRPVAVRLIFIFIFLAITQFVEPKVLGRVMNIPPVTIIVALLFWGSVWGIVGAIISVPLTVSIKMYLESLDHPATQAVAGMLGGNFSAFDLTREDLELEPEDEQAASFPQNDEPVVDMQAPKPTAVYY</sequence>
<gene>
    <name evidence="10" type="ORF">ACA1_307570</name>
</gene>
<evidence type="ECO:0000256" key="3">
    <source>
        <dbReference type="ARBA" id="ARBA00022448"/>
    </source>
</evidence>
<feature type="transmembrane region" description="Helical" evidence="9">
    <location>
        <begin position="127"/>
        <end position="152"/>
    </location>
</feature>
<dbReference type="RefSeq" id="XP_004342408.1">
    <property type="nucleotide sequence ID" value="XM_004342359.1"/>
</dbReference>
<name>L8H4Y5_ACACF</name>
<keyword evidence="4" id="KW-1003">Cell membrane</keyword>
<dbReference type="GO" id="GO:0055085">
    <property type="term" value="P:transmembrane transport"/>
    <property type="evidence" value="ECO:0007669"/>
    <property type="project" value="TreeGrafter"/>
</dbReference>
<evidence type="ECO:0000256" key="9">
    <source>
        <dbReference type="SAM" id="Phobius"/>
    </source>
</evidence>
<evidence type="ECO:0000256" key="1">
    <source>
        <dbReference type="ARBA" id="ARBA00004651"/>
    </source>
</evidence>
<evidence type="ECO:0000256" key="5">
    <source>
        <dbReference type="ARBA" id="ARBA00022692"/>
    </source>
</evidence>
<feature type="transmembrane region" description="Helical" evidence="9">
    <location>
        <begin position="358"/>
        <end position="378"/>
    </location>
</feature>
<evidence type="ECO:0008006" key="12">
    <source>
        <dbReference type="Google" id="ProtNLM"/>
    </source>
</evidence>
<evidence type="ECO:0000256" key="6">
    <source>
        <dbReference type="ARBA" id="ARBA00022989"/>
    </source>
</evidence>
<dbReference type="KEGG" id="acan:ACA1_307570"/>
<comment type="similarity">
    <text evidence="2">Belongs to the autoinducer-2 exporter (AI-2E) (TC 2.A.86) family.</text>
</comment>
<dbReference type="OMA" id="WYSVWGA"/>
<feature type="transmembrane region" description="Helical" evidence="9">
    <location>
        <begin position="286"/>
        <end position="309"/>
    </location>
</feature>
<proteinExistence type="inferred from homology"/>
<dbReference type="GO" id="GO:0005886">
    <property type="term" value="C:plasma membrane"/>
    <property type="evidence" value="ECO:0007669"/>
    <property type="project" value="UniProtKB-SubCell"/>
</dbReference>
<reference evidence="10 11" key="1">
    <citation type="journal article" date="2013" name="Genome Biol.">
        <title>Genome of Acanthamoeba castellanii highlights extensive lateral gene transfer and early evolution of tyrosine kinase signaling.</title>
        <authorList>
            <person name="Clarke M."/>
            <person name="Lohan A.J."/>
            <person name="Liu B."/>
            <person name="Lagkouvardos I."/>
            <person name="Roy S."/>
            <person name="Zafar N."/>
            <person name="Bertelli C."/>
            <person name="Schilde C."/>
            <person name="Kianianmomeni A."/>
            <person name="Burglin T.R."/>
            <person name="Frech C."/>
            <person name="Turcotte B."/>
            <person name="Kopec K.O."/>
            <person name="Synnott J.M."/>
            <person name="Choo C."/>
            <person name="Paponov I."/>
            <person name="Finkler A."/>
            <person name="Soon Heng Tan C."/>
            <person name="Hutchins A.P."/>
            <person name="Weinmeier T."/>
            <person name="Rattei T."/>
            <person name="Chu J.S."/>
            <person name="Gimenez G."/>
            <person name="Irimia M."/>
            <person name="Rigden D.J."/>
            <person name="Fitzpatrick D.A."/>
            <person name="Lorenzo-Morales J."/>
            <person name="Bateman A."/>
            <person name="Chiu C.H."/>
            <person name="Tang P."/>
            <person name="Hegemann P."/>
            <person name="Fromm H."/>
            <person name="Raoult D."/>
            <person name="Greub G."/>
            <person name="Miranda-Saavedra D."/>
            <person name="Chen N."/>
            <person name="Nash P."/>
            <person name="Ginger M.L."/>
            <person name="Horn M."/>
            <person name="Schaap P."/>
            <person name="Caler L."/>
            <person name="Loftus B."/>
        </authorList>
    </citation>
    <scope>NUCLEOTIDE SEQUENCE [LARGE SCALE GENOMIC DNA]</scope>
    <source>
        <strain evidence="10 11">Neff</strain>
    </source>
</reference>
<feature type="transmembrane region" description="Helical" evidence="9">
    <location>
        <begin position="257"/>
        <end position="280"/>
    </location>
</feature>
<dbReference type="EMBL" id="KB007923">
    <property type="protein sequence ID" value="ELR20292.1"/>
    <property type="molecule type" value="Genomic_DNA"/>
</dbReference>
<feature type="transmembrane region" description="Helical" evidence="9">
    <location>
        <begin position="62"/>
        <end position="82"/>
    </location>
</feature>
<evidence type="ECO:0000313" key="11">
    <source>
        <dbReference type="Proteomes" id="UP000011083"/>
    </source>
</evidence>
<evidence type="ECO:0000256" key="7">
    <source>
        <dbReference type="ARBA" id="ARBA00023136"/>
    </source>
</evidence>
<dbReference type="GeneID" id="14921139"/>
<accession>L8H4Y5</accession>
<dbReference type="Proteomes" id="UP000011083">
    <property type="component" value="Unassembled WGS sequence"/>
</dbReference>
<keyword evidence="11" id="KW-1185">Reference proteome</keyword>
<comment type="subcellular location">
    <subcellularLocation>
        <location evidence="1">Cell membrane</location>
        <topology evidence="1">Multi-pass membrane protein</topology>
    </subcellularLocation>
</comment>
<keyword evidence="3" id="KW-0813">Transport</keyword>
<protein>
    <recommendedName>
        <fullName evidence="12">AI-2E family transporter</fullName>
    </recommendedName>
</protein>
<dbReference type="STRING" id="1257118.L8H4Y5"/>
<dbReference type="OrthoDB" id="205872at2759"/>
<feature type="region of interest" description="Disordered" evidence="8">
    <location>
        <begin position="419"/>
        <end position="445"/>
    </location>
</feature>
<dbReference type="VEuPathDB" id="AmoebaDB:ACA1_307570"/>
<dbReference type="InterPro" id="IPR002549">
    <property type="entry name" value="AI-2E-like"/>
</dbReference>
<keyword evidence="5 9" id="KW-0812">Transmembrane</keyword>
<evidence type="ECO:0000256" key="2">
    <source>
        <dbReference type="ARBA" id="ARBA00009773"/>
    </source>
</evidence>
<dbReference type="AlphaFoldDB" id="L8H4Y5"/>
<dbReference type="PANTHER" id="PTHR21716:SF53">
    <property type="entry name" value="PERMEASE PERM-RELATED"/>
    <property type="match status" value="1"/>
</dbReference>
<evidence type="ECO:0000313" key="10">
    <source>
        <dbReference type="EMBL" id="ELR20292.1"/>
    </source>
</evidence>
<keyword evidence="7 9" id="KW-0472">Membrane</keyword>
<organism evidence="10 11">
    <name type="scientific">Acanthamoeba castellanii (strain ATCC 30010 / Neff)</name>
    <dbReference type="NCBI Taxonomy" id="1257118"/>
    <lineage>
        <taxon>Eukaryota</taxon>
        <taxon>Amoebozoa</taxon>
        <taxon>Discosea</taxon>
        <taxon>Longamoebia</taxon>
        <taxon>Centramoebida</taxon>
        <taxon>Acanthamoebidae</taxon>
        <taxon>Acanthamoeba</taxon>
    </lineage>
</organism>
<evidence type="ECO:0000256" key="4">
    <source>
        <dbReference type="ARBA" id="ARBA00022475"/>
    </source>
</evidence>
<evidence type="ECO:0000256" key="8">
    <source>
        <dbReference type="SAM" id="MobiDB-lite"/>
    </source>
</evidence>
<dbReference type="PANTHER" id="PTHR21716">
    <property type="entry name" value="TRANSMEMBRANE PROTEIN"/>
    <property type="match status" value="1"/>
</dbReference>